<proteinExistence type="inferred from homology"/>
<dbReference type="FunFam" id="1.10.150.20:FF:000008">
    <property type="entry name" value="DNA repair protein RAD51 homolog"/>
    <property type="match status" value="1"/>
</dbReference>
<evidence type="ECO:0000256" key="5">
    <source>
        <dbReference type="ARBA" id="ARBA00023242"/>
    </source>
</evidence>
<dbReference type="PANTHER" id="PTHR22942:SF39">
    <property type="entry name" value="DNA REPAIR PROTEIN RAD51 HOMOLOG 1"/>
    <property type="match status" value="1"/>
</dbReference>
<dbReference type="GO" id="GO:0000794">
    <property type="term" value="C:condensed nuclear chromosome"/>
    <property type="evidence" value="ECO:0007669"/>
    <property type="project" value="TreeGrafter"/>
</dbReference>
<keyword evidence="8" id="KW-0963">Cytoplasm</keyword>
<evidence type="ECO:0000256" key="4">
    <source>
        <dbReference type="ARBA" id="ARBA00022840"/>
    </source>
</evidence>
<dbReference type="UniPathway" id="UPA00988"/>
<sequence length="762" mass="84445">MCTLNDFECDTFETDQTALNTDTACTIVSTCPTNINSFCKKCKTQKTEVSLRGKYGYCKTCFLSVSMHKFKATLGKSKLLRPSDSVLIAHSGKANSTVLLHLIKDNMNESASKRLQFKCKILYIDDGMVKGISLEERKHIQDALVKEAEYLEVTMYVTSLTTCTTDILCEKIQSVLPLQSSTTDNDGFMKEMFESMENDTVRDELLRQLKRKLLISAARKLNCNKIFVADTSVDLAIKVLGDVSTGRGSQLSVNVAFYDTRCADVALLRPLRDFTQEDIQGYLQCHKLNPILAPPKYIQPYPASIRNIARNFIHNLDFEFHGTVSTIYRTSEKLATKIKGVHNVYTNRDIEPINDMNNTCALCELPLISDNLHKEQLSVVQAKMYSQVVSTNMDFYSSMTSSSQNLDDLLKDKQTGRINDSTAATATTATLQGDEEFEEYVPQVKLIKTLERNGITAGDIKKLEEAGYHTVEAVAYAPKKHLITIKGISEAKADKILQEASKLVVMGFKSATEIHQIRSNIVFVTTGSTELDRLLGGGIETGSITEIFGEFRTGKTQLCHTLAVNCQLPIDMGGAEGKCLYIDSEGTFRPERLIAVAERYKIAGDSVLDNVACARAYNTDHQTQLLINASAMMIESRYALLIVDSATGLYRTDYSGRGELSARQMHLARFLRMLLRIADEYGVAVVITNQVVAQVDGAASMFGGDQKKPIGGNILAHASTTRLYLRKGRGETRICKIYDSPCLPESEAMFAINADGIGDVKE</sequence>
<dbReference type="SUPFAM" id="SSF47794">
    <property type="entry name" value="Rad51 N-terminal domain-like"/>
    <property type="match status" value="1"/>
</dbReference>
<dbReference type="Pfam" id="PF10288">
    <property type="entry name" value="CTU2"/>
    <property type="match status" value="1"/>
</dbReference>
<dbReference type="Proteomes" id="UP000076502">
    <property type="component" value="Unassembled WGS sequence"/>
</dbReference>
<keyword evidence="13" id="KW-1185">Reference proteome</keyword>
<evidence type="ECO:0000256" key="7">
    <source>
        <dbReference type="ARBA" id="ARBA00062901"/>
    </source>
</evidence>
<dbReference type="HAMAP" id="MF_03054">
    <property type="entry name" value="CTU2"/>
    <property type="match status" value="1"/>
</dbReference>
<protein>
    <recommendedName>
        <fullName evidence="8">Cytoplasmic tRNA 2-thiolation protein 2</fullName>
    </recommendedName>
</protein>
<evidence type="ECO:0000313" key="13">
    <source>
        <dbReference type="Proteomes" id="UP000076502"/>
    </source>
</evidence>
<dbReference type="PANTHER" id="PTHR22942">
    <property type="entry name" value="RECA/RAD51/RADA DNA STRAND-PAIRING FAMILY MEMBER"/>
    <property type="match status" value="1"/>
</dbReference>
<dbReference type="GO" id="GO:0016779">
    <property type="term" value="F:nucleotidyltransferase activity"/>
    <property type="evidence" value="ECO:0007669"/>
    <property type="project" value="UniProtKB-UniRule"/>
</dbReference>
<dbReference type="GO" id="GO:0002098">
    <property type="term" value="P:tRNA wobble uridine modification"/>
    <property type="evidence" value="ECO:0007669"/>
    <property type="project" value="UniProtKB-UniRule"/>
</dbReference>
<feature type="domain" description="RecA family profile 1" evidence="10">
    <location>
        <begin position="520"/>
        <end position="691"/>
    </location>
</feature>
<name>A0A154P3R3_DUFNO</name>
<evidence type="ECO:0000313" key="12">
    <source>
        <dbReference type="EMBL" id="KZC06473.1"/>
    </source>
</evidence>
<dbReference type="InterPro" id="IPR010995">
    <property type="entry name" value="DNA_repair_Rad51/TF_NusA_a-hlx"/>
</dbReference>
<dbReference type="SUPFAM" id="SSF52540">
    <property type="entry name" value="P-loop containing nucleoside triphosphate hydrolases"/>
    <property type="match status" value="1"/>
</dbReference>
<comment type="pathway">
    <text evidence="8">tRNA modification; 5-methoxycarbonylmethyl-2-thiouridine-tRNA biosynthesis.</text>
</comment>
<evidence type="ECO:0000256" key="6">
    <source>
        <dbReference type="ARBA" id="ARBA00056736"/>
    </source>
</evidence>
<dbReference type="AlphaFoldDB" id="A0A154P3R3"/>
<comment type="function">
    <text evidence="6">Plays an important role in homologous strand exchange, a key step in DNA repair through homologous recombination (HR). Binds to single-stranded DNA in an ATP-dependent manner to form nucleoprotein filaments which are essential for the homology search and strand exchange. Catalyzes the recognition of homology and strand exchange between homologous DNA partners to form a joint molecule between a processed DNA break and the repair template. Recruited to resolve stalled replication forks during replication stress. Also involved in interstrand cross-link repair.</text>
</comment>
<dbReference type="NCBIfam" id="TIGR02239">
    <property type="entry name" value="recomb_RAD51"/>
    <property type="match status" value="1"/>
</dbReference>
<dbReference type="InterPro" id="IPR013632">
    <property type="entry name" value="Rad51_C"/>
</dbReference>
<dbReference type="GO" id="GO:0000730">
    <property type="term" value="P:DNA recombinase assembly"/>
    <property type="evidence" value="ECO:0007669"/>
    <property type="project" value="TreeGrafter"/>
</dbReference>
<dbReference type="Gene3D" id="1.10.150.20">
    <property type="entry name" value="5' to 3' exonuclease, C-terminal subdomain"/>
    <property type="match status" value="1"/>
</dbReference>
<evidence type="ECO:0000259" key="11">
    <source>
        <dbReference type="PROSITE" id="PS50163"/>
    </source>
</evidence>
<comment type="subcellular location">
    <subcellularLocation>
        <location evidence="8">Cytoplasm</location>
    </subcellularLocation>
    <subcellularLocation>
        <location evidence="1">Nucleus</location>
    </subcellularLocation>
</comment>
<dbReference type="Pfam" id="PF08423">
    <property type="entry name" value="Rad51"/>
    <property type="match status" value="1"/>
</dbReference>
<dbReference type="InterPro" id="IPR019407">
    <property type="entry name" value="CTU2"/>
</dbReference>
<dbReference type="GO" id="GO:0005524">
    <property type="term" value="F:ATP binding"/>
    <property type="evidence" value="ECO:0007669"/>
    <property type="project" value="UniProtKB-KW"/>
</dbReference>
<accession>A0A154P3R3</accession>
<dbReference type="GO" id="GO:0007131">
    <property type="term" value="P:reciprocal meiotic recombination"/>
    <property type="evidence" value="ECO:0007669"/>
    <property type="project" value="TreeGrafter"/>
</dbReference>
<dbReference type="InterPro" id="IPR027417">
    <property type="entry name" value="P-loop_NTPase"/>
</dbReference>
<dbReference type="GO" id="GO:0070192">
    <property type="term" value="P:chromosome organization involved in meiotic cell cycle"/>
    <property type="evidence" value="ECO:0007669"/>
    <property type="project" value="TreeGrafter"/>
</dbReference>
<evidence type="ECO:0000256" key="9">
    <source>
        <dbReference type="RuleBase" id="RU003422"/>
    </source>
</evidence>
<dbReference type="SUPFAM" id="SSF52402">
    <property type="entry name" value="Adenine nucleotide alpha hydrolases-like"/>
    <property type="match status" value="1"/>
</dbReference>
<dbReference type="Gene3D" id="3.40.50.620">
    <property type="entry name" value="HUPs"/>
    <property type="match status" value="1"/>
</dbReference>
<dbReference type="GO" id="GO:0000049">
    <property type="term" value="F:tRNA binding"/>
    <property type="evidence" value="ECO:0007669"/>
    <property type="project" value="InterPro"/>
</dbReference>
<dbReference type="NCBIfam" id="NF003301">
    <property type="entry name" value="PRK04301.1"/>
    <property type="match status" value="1"/>
</dbReference>
<keyword evidence="8" id="KW-0819">tRNA processing</keyword>
<dbReference type="GO" id="GO:0032447">
    <property type="term" value="P:protein urmylation"/>
    <property type="evidence" value="ECO:0007669"/>
    <property type="project" value="UniProtKB-UniRule"/>
</dbReference>
<organism evidence="12 13">
    <name type="scientific">Dufourea novaeangliae</name>
    <name type="common">Sweat bee</name>
    <dbReference type="NCBI Taxonomy" id="178035"/>
    <lineage>
        <taxon>Eukaryota</taxon>
        <taxon>Metazoa</taxon>
        <taxon>Ecdysozoa</taxon>
        <taxon>Arthropoda</taxon>
        <taxon>Hexapoda</taxon>
        <taxon>Insecta</taxon>
        <taxon>Pterygota</taxon>
        <taxon>Neoptera</taxon>
        <taxon>Endopterygota</taxon>
        <taxon>Hymenoptera</taxon>
        <taxon>Apocrita</taxon>
        <taxon>Aculeata</taxon>
        <taxon>Apoidea</taxon>
        <taxon>Anthophila</taxon>
        <taxon>Halictidae</taxon>
        <taxon>Rophitinae</taxon>
        <taxon>Dufourea</taxon>
    </lineage>
</organism>
<dbReference type="SMART" id="SM00382">
    <property type="entry name" value="AAA"/>
    <property type="match status" value="1"/>
</dbReference>
<dbReference type="PROSITE" id="PS50163">
    <property type="entry name" value="RECA_3"/>
    <property type="match status" value="1"/>
</dbReference>
<dbReference type="InterPro" id="IPR011941">
    <property type="entry name" value="DNA_recomb/repair_Rad51"/>
</dbReference>
<dbReference type="FunFam" id="3.40.50.300:FF:000092">
    <property type="entry name" value="DNA repair protein Rad51 homolog"/>
    <property type="match status" value="1"/>
</dbReference>
<dbReference type="InterPro" id="IPR020587">
    <property type="entry name" value="RecA_monomer-monomer_interface"/>
</dbReference>
<gene>
    <name evidence="12" type="ORF">WN55_10384</name>
</gene>
<dbReference type="Pfam" id="PF14520">
    <property type="entry name" value="HHH_5"/>
    <property type="match status" value="1"/>
</dbReference>
<keyword evidence="4 9" id="KW-0067">ATP-binding</keyword>
<keyword evidence="5" id="KW-0539">Nucleus</keyword>
<evidence type="ECO:0000256" key="1">
    <source>
        <dbReference type="ARBA" id="ARBA00004123"/>
    </source>
</evidence>
<dbReference type="OrthoDB" id="10251254at2759"/>
<dbReference type="STRING" id="178035.A0A154P3R3"/>
<dbReference type="GO" id="GO:0006312">
    <property type="term" value="P:mitotic recombination"/>
    <property type="evidence" value="ECO:0007669"/>
    <property type="project" value="TreeGrafter"/>
</dbReference>
<dbReference type="GO" id="GO:0042148">
    <property type="term" value="P:DNA strand invasion"/>
    <property type="evidence" value="ECO:0007669"/>
    <property type="project" value="TreeGrafter"/>
</dbReference>
<dbReference type="InterPro" id="IPR003593">
    <property type="entry name" value="AAA+_ATPase"/>
</dbReference>
<dbReference type="GO" id="GO:0140664">
    <property type="term" value="F:ATP-dependent DNA damage sensor activity"/>
    <property type="evidence" value="ECO:0007669"/>
    <property type="project" value="InterPro"/>
</dbReference>
<evidence type="ECO:0000256" key="8">
    <source>
        <dbReference type="HAMAP-Rule" id="MF_03054"/>
    </source>
</evidence>
<dbReference type="GO" id="GO:0000150">
    <property type="term" value="F:DNA strand exchange activity"/>
    <property type="evidence" value="ECO:0007669"/>
    <property type="project" value="InterPro"/>
</dbReference>
<dbReference type="GO" id="GO:0005737">
    <property type="term" value="C:cytoplasm"/>
    <property type="evidence" value="ECO:0007669"/>
    <property type="project" value="UniProtKB-SubCell"/>
</dbReference>
<dbReference type="GO" id="GO:1990426">
    <property type="term" value="P:mitotic recombination-dependent replication fork processing"/>
    <property type="evidence" value="ECO:0007669"/>
    <property type="project" value="InterPro"/>
</dbReference>
<evidence type="ECO:0000256" key="2">
    <source>
        <dbReference type="ARBA" id="ARBA00007095"/>
    </source>
</evidence>
<dbReference type="InterPro" id="IPR014729">
    <property type="entry name" value="Rossmann-like_a/b/a_fold"/>
</dbReference>
<dbReference type="EMBL" id="KQ434809">
    <property type="protein sequence ID" value="KZC06473.1"/>
    <property type="molecule type" value="Genomic_DNA"/>
</dbReference>
<evidence type="ECO:0000259" key="10">
    <source>
        <dbReference type="PROSITE" id="PS50162"/>
    </source>
</evidence>
<comment type="similarity">
    <text evidence="2">Belongs to the RecA family. RAD51 subfamily.</text>
</comment>
<feature type="domain" description="RecA family profile 2" evidence="11">
    <location>
        <begin position="699"/>
        <end position="762"/>
    </location>
</feature>
<dbReference type="Gene3D" id="3.40.50.300">
    <property type="entry name" value="P-loop containing nucleotide triphosphate hydrolases"/>
    <property type="match status" value="1"/>
</dbReference>
<comment type="similarity">
    <text evidence="8">Belongs to the CTU2/NCS2 family.</text>
</comment>
<dbReference type="GO" id="GO:0003697">
    <property type="term" value="F:single-stranded DNA binding"/>
    <property type="evidence" value="ECO:0007669"/>
    <property type="project" value="InterPro"/>
</dbReference>
<dbReference type="GO" id="GO:0034227">
    <property type="term" value="P:tRNA thio-modification"/>
    <property type="evidence" value="ECO:0007669"/>
    <property type="project" value="UniProtKB-UniRule"/>
</dbReference>
<dbReference type="GO" id="GO:0003690">
    <property type="term" value="F:double-stranded DNA binding"/>
    <property type="evidence" value="ECO:0007669"/>
    <property type="project" value="InterPro"/>
</dbReference>
<dbReference type="CDD" id="cd19513">
    <property type="entry name" value="Rad51"/>
    <property type="match status" value="1"/>
</dbReference>
<reference evidence="12 13" key="1">
    <citation type="submission" date="2015-07" db="EMBL/GenBank/DDBJ databases">
        <title>The genome of Dufourea novaeangliae.</title>
        <authorList>
            <person name="Pan H."/>
            <person name="Kapheim K."/>
        </authorList>
    </citation>
    <scope>NUCLEOTIDE SEQUENCE [LARGE SCALE GENOMIC DNA]</scope>
    <source>
        <strain evidence="12">0120121106</strain>
        <tissue evidence="12">Whole body</tissue>
    </source>
</reference>
<comment type="subunit">
    <text evidence="7">Forms linear homooligomers, giving rise to a RAD51 nucleoprotein filament, which is essential for strand-pairing reactions during DNA recombination.</text>
</comment>
<comment type="function">
    <text evidence="8">Plays a central role in 2-thiolation of mcm(5)S(2)U at tRNA wobble positions of tRNA(Lys), tRNA(Glu) and tRNA(Gln). May act by forming a heterodimer with NCS6/CTU1 that ligates sulfur from thiocarboxylated URM1 onto the uridine of tRNAs at wobble position.</text>
</comment>
<evidence type="ECO:0000256" key="3">
    <source>
        <dbReference type="ARBA" id="ARBA00022741"/>
    </source>
</evidence>
<dbReference type="PROSITE" id="PS50162">
    <property type="entry name" value="RECA_2"/>
    <property type="match status" value="1"/>
</dbReference>
<keyword evidence="3 9" id="KW-0547">Nucleotide-binding</keyword>
<dbReference type="InterPro" id="IPR020588">
    <property type="entry name" value="RecA_ATP-bd"/>
</dbReference>